<dbReference type="AlphaFoldDB" id="A0A1E5UJ78"/>
<name>A0A1E5UJ78_9POAL</name>
<proteinExistence type="predicted"/>
<sequence length="62" mass="7131">LTAKQTNPSAKEQDTARTWKIYMDSFHLAVFRIHQAKMIKADGHLIIMSKGWAAHVWRHGSN</sequence>
<dbReference type="EMBL" id="LWDX02075402">
    <property type="protein sequence ID" value="OEL12921.1"/>
    <property type="molecule type" value="Genomic_DNA"/>
</dbReference>
<gene>
    <name evidence="1" type="ORF">BAE44_0026061</name>
</gene>
<keyword evidence="2" id="KW-1185">Reference proteome</keyword>
<reference evidence="1 2" key="1">
    <citation type="submission" date="2016-09" db="EMBL/GenBank/DDBJ databases">
        <title>The draft genome of Dichanthelium oligosanthes: A C3 panicoid grass species.</title>
        <authorList>
            <person name="Studer A.J."/>
            <person name="Schnable J.C."/>
            <person name="Brutnell T.P."/>
        </authorList>
    </citation>
    <scope>NUCLEOTIDE SEQUENCE [LARGE SCALE GENOMIC DNA]</scope>
    <source>
        <strain evidence="2">cv. Kellogg 1175</strain>
        <tissue evidence="1">Leaf</tissue>
    </source>
</reference>
<comment type="caution">
    <text evidence="1">The sequence shown here is derived from an EMBL/GenBank/DDBJ whole genome shotgun (WGS) entry which is preliminary data.</text>
</comment>
<feature type="non-terminal residue" evidence="1">
    <location>
        <position position="1"/>
    </location>
</feature>
<protein>
    <submittedName>
        <fullName evidence="1">Uncharacterized protein</fullName>
    </submittedName>
</protein>
<evidence type="ECO:0000313" key="2">
    <source>
        <dbReference type="Proteomes" id="UP000095767"/>
    </source>
</evidence>
<accession>A0A1E5UJ78</accession>
<organism evidence="1 2">
    <name type="scientific">Dichanthelium oligosanthes</name>
    <dbReference type="NCBI Taxonomy" id="888268"/>
    <lineage>
        <taxon>Eukaryota</taxon>
        <taxon>Viridiplantae</taxon>
        <taxon>Streptophyta</taxon>
        <taxon>Embryophyta</taxon>
        <taxon>Tracheophyta</taxon>
        <taxon>Spermatophyta</taxon>
        <taxon>Magnoliopsida</taxon>
        <taxon>Liliopsida</taxon>
        <taxon>Poales</taxon>
        <taxon>Poaceae</taxon>
        <taxon>PACMAD clade</taxon>
        <taxon>Panicoideae</taxon>
        <taxon>Panicodae</taxon>
        <taxon>Paniceae</taxon>
        <taxon>Dichantheliinae</taxon>
        <taxon>Dichanthelium</taxon>
    </lineage>
</organism>
<dbReference type="Proteomes" id="UP000095767">
    <property type="component" value="Unassembled WGS sequence"/>
</dbReference>
<evidence type="ECO:0000313" key="1">
    <source>
        <dbReference type="EMBL" id="OEL12921.1"/>
    </source>
</evidence>